<protein>
    <submittedName>
        <fullName evidence="7">Zn-dependent exopeptidase</fullName>
    </submittedName>
</protein>
<evidence type="ECO:0000313" key="8">
    <source>
        <dbReference type="Proteomes" id="UP000092555"/>
    </source>
</evidence>
<evidence type="ECO:0000256" key="5">
    <source>
        <dbReference type="ARBA" id="ARBA00022833"/>
    </source>
</evidence>
<keyword evidence="8" id="KW-1185">Reference proteome</keyword>
<dbReference type="InterPro" id="IPR002933">
    <property type="entry name" value="Peptidase_M20"/>
</dbReference>
<organism evidence="7 8">
    <name type="scientific">Metschnikowia bicuspidata var. bicuspidata NRRL YB-4993</name>
    <dbReference type="NCBI Taxonomy" id="869754"/>
    <lineage>
        <taxon>Eukaryota</taxon>
        <taxon>Fungi</taxon>
        <taxon>Dikarya</taxon>
        <taxon>Ascomycota</taxon>
        <taxon>Saccharomycotina</taxon>
        <taxon>Pichiomycetes</taxon>
        <taxon>Metschnikowiaceae</taxon>
        <taxon>Metschnikowia</taxon>
    </lineage>
</organism>
<comment type="caution">
    <text evidence="7">The sequence shown here is derived from an EMBL/GenBank/DDBJ whole genome shotgun (WGS) entry which is preliminary data.</text>
</comment>
<dbReference type="PANTHER" id="PTHR45962:SF1">
    <property type="entry name" value="N-FATTY-ACYL-AMINO ACID SYNTHASE_HYDROLASE PM20D1"/>
    <property type="match status" value="1"/>
</dbReference>
<dbReference type="STRING" id="869754.A0A1A0HDV6"/>
<comment type="similarity">
    <text evidence="1">Belongs to the peptidase M20A family.</text>
</comment>
<dbReference type="InterPro" id="IPR047177">
    <property type="entry name" value="Pept_M20A"/>
</dbReference>
<dbReference type="RefSeq" id="XP_018712573.1">
    <property type="nucleotide sequence ID" value="XM_018854519.1"/>
</dbReference>
<dbReference type="Gene3D" id="1.10.150.900">
    <property type="match status" value="1"/>
</dbReference>
<dbReference type="GO" id="GO:0046872">
    <property type="term" value="F:metal ion binding"/>
    <property type="evidence" value="ECO:0007669"/>
    <property type="project" value="UniProtKB-KW"/>
</dbReference>
<dbReference type="CDD" id="cd05674">
    <property type="entry name" value="M20_yscS"/>
    <property type="match status" value="1"/>
</dbReference>
<accession>A0A1A0HDV6</accession>
<gene>
    <name evidence="7" type="ORF">METBIDRAFT_145993</name>
</gene>
<dbReference type="PANTHER" id="PTHR45962">
    <property type="entry name" value="N-FATTY-ACYL-AMINO ACID SYNTHASE/HYDROLASE PM20D1"/>
    <property type="match status" value="1"/>
</dbReference>
<dbReference type="AlphaFoldDB" id="A0A1A0HDV6"/>
<dbReference type="PROSITE" id="PS00759">
    <property type="entry name" value="ARGE_DAPE_CPG2_2"/>
    <property type="match status" value="1"/>
</dbReference>
<dbReference type="PROSITE" id="PS00758">
    <property type="entry name" value="ARGE_DAPE_CPG2_1"/>
    <property type="match status" value="1"/>
</dbReference>
<dbReference type="OrthoDB" id="3064516at2759"/>
<evidence type="ECO:0000259" key="6">
    <source>
        <dbReference type="Pfam" id="PF07687"/>
    </source>
</evidence>
<evidence type="ECO:0000256" key="1">
    <source>
        <dbReference type="ARBA" id="ARBA00006247"/>
    </source>
</evidence>
<dbReference type="Pfam" id="PF07687">
    <property type="entry name" value="M20_dimer"/>
    <property type="match status" value="1"/>
</dbReference>
<dbReference type="Pfam" id="PF01546">
    <property type="entry name" value="Peptidase_M20"/>
    <property type="match status" value="1"/>
</dbReference>
<dbReference type="Gene3D" id="3.30.70.360">
    <property type="match status" value="1"/>
</dbReference>
<evidence type="ECO:0000256" key="4">
    <source>
        <dbReference type="ARBA" id="ARBA00022801"/>
    </source>
</evidence>
<proteinExistence type="inferred from homology"/>
<evidence type="ECO:0000313" key="7">
    <source>
        <dbReference type="EMBL" id="OBA22077.1"/>
    </source>
</evidence>
<dbReference type="InterPro" id="IPR036264">
    <property type="entry name" value="Bact_exopeptidase_dim_dom"/>
</dbReference>
<dbReference type="Proteomes" id="UP000092555">
    <property type="component" value="Unassembled WGS sequence"/>
</dbReference>
<dbReference type="EMBL" id="LXTC01000002">
    <property type="protein sequence ID" value="OBA22077.1"/>
    <property type="molecule type" value="Genomic_DNA"/>
</dbReference>
<dbReference type="GO" id="GO:0051603">
    <property type="term" value="P:proteolysis involved in protein catabolic process"/>
    <property type="evidence" value="ECO:0007669"/>
    <property type="project" value="TreeGrafter"/>
</dbReference>
<name>A0A1A0HDV6_9ASCO</name>
<keyword evidence="4" id="KW-0378">Hydrolase</keyword>
<dbReference type="InterPro" id="IPR011650">
    <property type="entry name" value="Peptidase_M20_dimer"/>
</dbReference>
<keyword evidence="5" id="KW-0862">Zinc</keyword>
<evidence type="ECO:0000256" key="3">
    <source>
        <dbReference type="ARBA" id="ARBA00022723"/>
    </source>
</evidence>
<dbReference type="GO" id="GO:0000328">
    <property type="term" value="C:fungal-type vacuole lumen"/>
    <property type="evidence" value="ECO:0007669"/>
    <property type="project" value="TreeGrafter"/>
</dbReference>
<keyword evidence="2" id="KW-0645">Protease</keyword>
<dbReference type="Gene3D" id="3.40.630.10">
    <property type="entry name" value="Zn peptidases"/>
    <property type="match status" value="1"/>
</dbReference>
<dbReference type="SUPFAM" id="SSF53187">
    <property type="entry name" value="Zn-dependent exopeptidases"/>
    <property type="match status" value="1"/>
</dbReference>
<dbReference type="GO" id="GO:0004180">
    <property type="term" value="F:carboxypeptidase activity"/>
    <property type="evidence" value="ECO:0007669"/>
    <property type="project" value="TreeGrafter"/>
</dbReference>
<keyword evidence="3" id="KW-0479">Metal-binding</keyword>
<reference evidence="7 8" key="1">
    <citation type="submission" date="2016-05" db="EMBL/GenBank/DDBJ databases">
        <title>Comparative genomics of biotechnologically important yeasts.</title>
        <authorList>
            <consortium name="DOE Joint Genome Institute"/>
            <person name="Riley R."/>
            <person name="Haridas S."/>
            <person name="Wolfe K.H."/>
            <person name="Lopes M.R."/>
            <person name="Hittinger C.T."/>
            <person name="Goker M."/>
            <person name="Salamov A."/>
            <person name="Wisecaver J."/>
            <person name="Long T.M."/>
            <person name="Aerts A.L."/>
            <person name="Barry K."/>
            <person name="Choi C."/>
            <person name="Clum A."/>
            <person name="Coughlan A.Y."/>
            <person name="Deshpande S."/>
            <person name="Douglass A.P."/>
            <person name="Hanson S.J."/>
            <person name="Klenk H.-P."/>
            <person name="LaButti K."/>
            <person name="Lapidus A."/>
            <person name="Lindquist E."/>
            <person name="Lipzen A."/>
            <person name="Meier-kolthoff J.P."/>
            <person name="Ohm R.A."/>
            <person name="Otillar R.P."/>
            <person name="Pangilinan J."/>
            <person name="Peng Y."/>
            <person name="Rokas A."/>
            <person name="Rosa C.A."/>
            <person name="Scheuner C."/>
            <person name="Sibirny A.A."/>
            <person name="Slot J.C."/>
            <person name="Stielow J.B."/>
            <person name="Sun H."/>
            <person name="Kurtzman C.P."/>
            <person name="Blackwell M."/>
            <person name="Grigoriev I.V."/>
            <person name="Jeffries T.W."/>
        </authorList>
    </citation>
    <scope>NUCLEOTIDE SEQUENCE [LARGE SCALE GENOMIC DNA]</scope>
    <source>
        <strain evidence="7 8">NRRL YB-4993</strain>
    </source>
</reference>
<feature type="domain" description="Peptidase M20 dimerisation" evidence="6">
    <location>
        <begin position="210"/>
        <end position="365"/>
    </location>
</feature>
<dbReference type="GeneID" id="30027495"/>
<sequence length="503" mass="55348">MSIMYDAGFRNQSAAKLAGAVRIQTHVTDSAPSVDQDPAYWHEKFAPFHDYLQATFPELWRFCQVEKVNSWGLVITWPGSDAGLRPLLLGAHQDVVPIQEASLDQWTYPPFEGVYDGTRLWGRGSADCKNLLIGLLEAAEALHAEGFRPRRTVVFAFGFDEEIGGDNGARNIGLFLLARYGPGGFYAVFDEGGQSLVKMGDVALALIGTSQKGSLNYVVSLNTPGGHSSVPPDHTAIGIVSELVTRLENAPFLPMFTARNPTFAQYQCLAAHSAEMEPGLKRAIRHLDSCPRARQLVAEKIYNSDLTSRYLVTTSQAVDIIHGGVKSNALPEYVEVLVNHRIAVESSVQEVLDRNMAIVGAVADRYGLGIDAGGSEIVPRTQNGHFSISYMDLLEPAPATPVYDEHWALLAGTLRHVYEEVCEGTMAEFDGTPILPVPGMAPGNTDSKHYWDLSKHIYRYRPGLVPNVQAHAHGADEHIVFDAHLQIIAFYYEYIQLADWARD</sequence>
<dbReference type="InterPro" id="IPR001261">
    <property type="entry name" value="ArgE/DapE_CS"/>
</dbReference>
<dbReference type="SUPFAM" id="SSF55031">
    <property type="entry name" value="Bacterial exopeptidase dimerisation domain"/>
    <property type="match status" value="1"/>
</dbReference>
<evidence type="ECO:0000256" key="2">
    <source>
        <dbReference type="ARBA" id="ARBA00022670"/>
    </source>
</evidence>